<protein>
    <recommendedName>
        <fullName evidence="3">Peptide hydrolase</fullName>
        <ecNumber evidence="3">3.4.-.-</ecNumber>
    </recommendedName>
</protein>
<keyword evidence="2" id="KW-0012">Acyltransferase</keyword>
<dbReference type="GO" id="GO:0016603">
    <property type="term" value="F:glutaminyl-peptide cyclotransferase activity"/>
    <property type="evidence" value="ECO:0007669"/>
    <property type="project" value="InterPro"/>
</dbReference>
<dbReference type="EC" id="3.4.-.-" evidence="3"/>
<keyword evidence="3" id="KW-0862">Zinc</keyword>
<keyword evidence="3" id="KW-0645">Protease</keyword>
<dbReference type="PANTHER" id="PTHR12283:SF6">
    <property type="entry name" value="GLUTAMINYL-PEPTIDE CYCLOTRANSFERASE-RELATED"/>
    <property type="match status" value="1"/>
</dbReference>
<dbReference type="InterPro" id="IPR040234">
    <property type="entry name" value="QC/QCL"/>
</dbReference>
<dbReference type="GO" id="GO:0008233">
    <property type="term" value="F:peptidase activity"/>
    <property type="evidence" value="ECO:0007669"/>
    <property type="project" value="UniProtKB-KW"/>
</dbReference>
<dbReference type="Pfam" id="PF04389">
    <property type="entry name" value="Peptidase_M28"/>
    <property type="match status" value="1"/>
</dbReference>
<dbReference type="Gene3D" id="3.40.630.10">
    <property type="entry name" value="Zn peptidases"/>
    <property type="match status" value="1"/>
</dbReference>
<dbReference type="SUPFAM" id="SSF53187">
    <property type="entry name" value="Zn-dependent exopeptidases"/>
    <property type="match status" value="1"/>
</dbReference>
<dbReference type="PANTHER" id="PTHR12283">
    <property type="entry name" value="GLUTAMINYL-PEPTIDE CYCLOTRANSFERASE"/>
    <property type="match status" value="1"/>
</dbReference>
<feature type="chain" id="PRO_5040530654" description="Peptide hydrolase" evidence="3">
    <location>
        <begin position="30"/>
        <end position="404"/>
    </location>
</feature>
<dbReference type="AlphaFoldDB" id="A0A9P5YUX6"/>
<comment type="similarity">
    <text evidence="3">Belongs to the peptidase M28 family.</text>
</comment>
<dbReference type="Proteomes" id="UP000807469">
    <property type="component" value="Unassembled WGS sequence"/>
</dbReference>
<comment type="caution">
    <text evidence="5">The sequence shown here is derived from an EMBL/GenBank/DDBJ whole genome shotgun (WGS) entry which is preliminary data.</text>
</comment>
<evidence type="ECO:0000256" key="3">
    <source>
        <dbReference type="RuleBase" id="RU361240"/>
    </source>
</evidence>
<keyword evidence="3" id="KW-0378">Hydrolase</keyword>
<keyword evidence="3" id="KW-0479">Metal-binding</keyword>
<dbReference type="EMBL" id="MU155349">
    <property type="protein sequence ID" value="KAF9475064.1"/>
    <property type="molecule type" value="Genomic_DNA"/>
</dbReference>
<evidence type="ECO:0000313" key="6">
    <source>
        <dbReference type="Proteomes" id="UP000807469"/>
    </source>
</evidence>
<keyword evidence="6" id="KW-1185">Reference proteome</keyword>
<proteinExistence type="inferred from homology"/>
<accession>A0A9P5YUX6</accession>
<dbReference type="GO" id="GO:0008270">
    <property type="term" value="F:zinc ion binding"/>
    <property type="evidence" value="ECO:0007669"/>
    <property type="project" value="TreeGrafter"/>
</dbReference>
<dbReference type="InterPro" id="IPR037457">
    <property type="entry name" value="M28_QC"/>
</dbReference>
<dbReference type="CDD" id="cd03880">
    <property type="entry name" value="M28_QC_like"/>
    <property type="match status" value="1"/>
</dbReference>
<name>A0A9P5YUX6_9AGAR</name>
<feature type="signal peptide" evidence="3">
    <location>
        <begin position="1"/>
        <end position="29"/>
    </location>
</feature>
<keyword evidence="3" id="KW-0732">Signal</keyword>
<evidence type="ECO:0000256" key="1">
    <source>
        <dbReference type="ARBA" id="ARBA00022679"/>
    </source>
</evidence>
<dbReference type="OrthoDB" id="3907302at2759"/>
<reference evidence="5" key="1">
    <citation type="submission" date="2020-11" db="EMBL/GenBank/DDBJ databases">
        <authorList>
            <consortium name="DOE Joint Genome Institute"/>
            <person name="Ahrendt S."/>
            <person name="Riley R."/>
            <person name="Andreopoulos W."/>
            <person name="Labutti K."/>
            <person name="Pangilinan J."/>
            <person name="Ruiz-Duenas F.J."/>
            <person name="Barrasa J.M."/>
            <person name="Sanchez-Garcia M."/>
            <person name="Camarero S."/>
            <person name="Miyauchi S."/>
            <person name="Serrano A."/>
            <person name="Linde D."/>
            <person name="Babiker R."/>
            <person name="Drula E."/>
            <person name="Ayuso-Fernandez I."/>
            <person name="Pacheco R."/>
            <person name="Padilla G."/>
            <person name="Ferreira P."/>
            <person name="Barriuso J."/>
            <person name="Kellner H."/>
            <person name="Castanera R."/>
            <person name="Alfaro M."/>
            <person name="Ramirez L."/>
            <person name="Pisabarro A.G."/>
            <person name="Kuo A."/>
            <person name="Tritt A."/>
            <person name="Lipzen A."/>
            <person name="He G."/>
            <person name="Yan M."/>
            <person name="Ng V."/>
            <person name="Cullen D."/>
            <person name="Martin F."/>
            <person name="Rosso M.-N."/>
            <person name="Henrissat B."/>
            <person name="Hibbett D."/>
            <person name="Martinez A.T."/>
            <person name="Grigoriev I.V."/>
        </authorList>
    </citation>
    <scope>NUCLEOTIDE SEQUENCE</scope>
    <source>
        <strain evidence="5">CIRM-BRFM 674</strain>
    </source>
</reference>
<organism evidence="5 6">
    <name type="scientific">Pholiota conissans</name>
    <dbReference type="NCBI Taxonomy" id="109636"/>
    <lineage>
        <taxon>Eukaryota</taxon>
        <taxon>Fungi</taxon>
        <taxon>Dikarya</taxon>
        <taxon>Basidiomycota</taxon>
        <taxon>Agaricomycotina</taxon>
        <taxon>Agaricomycetes</taxon>
        <taxon>Agaricomycetidae</taxon>
        <taxon>Agaricales</taxon>
        <taxon>Agaricineae</taxon>
        <taxon>Strophariaceae</taxon>
        <taxon>Pholiota</taxon>
    </lineage>
</organism>
<evidence type="ECO:0000259" key="4">
    <source>
        <dbReference type="Pfam" id="PF04389"/>
    </source>
</evidence>
<feature type="domain" description="Peptidase M28" evidence="4">
    <location>
        <begin position="118"/>
        <end position="370"/>
    </location>
</feature>
<sequence length="404" mass="45941">MENLRLLQLRWHFCLGLLVILLTASESHGAATLQRRELVPLSSDDMSTLVAVKDPLNNLDPTNPASHLSKILIPRPPDTDNNTLVRTYIVSTLKALNWHVELDEFTDDTPIGPKQFANIIATKDPNASRRVVLSAHFDSKYFPKYPENQFVGATDSAAPCAMMLDLAETLDPLFSKRKERLEEGVEKDDDVADITLQLIFFDGEEAFQDWTDTDSIYGARHLAHKWETSYLPPSRDRRVWDRQMTELGGIEHLILLDLLGAPHPLIRSYFIDTAWLFDSLVSVERRLGESGAFAYGAENTTSPGKWTSYFRPRTPGTLNYGHVGDDHVPFLQRGVSILHLIAEPFPSVWHRLSDDASALDLPTLRRWNIMLRIFIAEYLNLRPHDFPSSRTEKVVERSDSELLR</sequence>
<keyword evidence="1" id="KW-0808">Transferase</keyword>
<dbReference type="FunFam" id="3.40.630.10:FF:000081">
    <property type="entry name" value="Peptide hydrolase"/>
    <property type="match status" value="1"/>
</dbReference>
<dbReference type="GO" id="GO:0006508">
    <property type="term" value="P:proteolysis"/>
    <property type="evidence" value="ECO:0007669"/>
    <property type="project" value="UniProtKB-KW"/>
</dbReference>
<gene>
    <name evidence="5" type="ORF">BDN70DRAFT_884177</name>
</gene>
<evidence type="ECO:0000313" key="5">
    <source>
        <dbReference type="EMBL" id="KAF9475064.1"/>
    </source>
</evidence>
<evidence type="ECO:0000256" key="2">
    <source>
        <dbReference type="ARBA" id="ARBA00023315"/>
    </source>
</evidence>
<dbReference type="InterPro" id="IPR007484">
    <property type="entry name" value="Peptidase_M28"/>
</dbReference>